<feature type="domain" description="DUF4240" evidence="2">
    <location>
        <begin position="44"/>
        <end position="145"/>
    </location>
</feature>
<name>A0A2Z3GQJ4_9BACT</name>
<feature type="region of interest" description="Disordered" evidence="1">
    <location>
        <begin position="178"/>
        <end position="198"/>
    </location>
</feature>
<accession>A0A2Z3GQJ4</accession>
<keyword evidence="4" id="KW-1185">Reference proteome</keyword>
<evidence type="ECO:0000313" key="3">
    <source>
        <dbReference type="EMBL" id="AWM36103.1"/>
    </source>
</evidence>
<evidence type="ECO:0000256" key="1">
    <source>
        <dbReference type="SAM" id="MobiDB-lite"/>
    </source>
</evidence>
<organism evidence="3 4">
    <name type="scientific">Gemmata obscuriglobus</name>
    <dbReference type="NCBI Taxonomy" id="114"/>
    <lineage>
        <taxon>Bacteria</taxon>
        <taxon>Pseudomonadati</taxon>
        <taxon>Planctomycetota</taxon>
        <taxon>Planctomycetia</taxon>
        <taxon>Gemmatales</taxon>
        <taxon>Gemmataceae</taxon>
        <taxon>Gemmata</taxon>
    </lineage>
</organism>
<evidence type="ECO:0000259" key="2">
    <source>
        <dbReference type="Pfam" id="PF14024"/>
    </source>
</evidence>
<sequence>MPYCAGPRVAADPVSPKMAWQPYTCTAARPDDAPARRTVMRCAMDWKSFWKVIEDAYRPDAIDHFEALKERLGDLKWFEVIEFQVKFDEAISSANLIDLWGAAHLINGGCSDDGFRDFRVWLVGRGRHAYEHALKNPDSLADILDGDPVDGFGLDASALRVYEEKTGMSDFYARLDRAEENAPPPPPEGTDWDFDDPDEMRKRFPKLCHLYLVPPEGPNEEGTS</sequence>
<dbReference type="Proteomes" id="UP000245802">
    <property type="component" value="Chromosome"/>
</dbReference>
<protein>
    <submittedName>
        <fullName evidence="3">DUF4240 domain-containing protein</fullName>
    </submittedName>
</protein>
<evidence type="ECO:0000313" key="4">
    <source>
        <dbReference type="Proteomes" id="UP000245802"/>
    </source>
</evidence>
<dbReference type="KEGG" id="gog:C1280_03170"/>
<dbReference type="Pfam" id="PF14024">
    <property type="entry name" value="DUF4240"/>
    <property type="match status" value="1"/>
</dbReference>
<reference evidence="3 4" key="1">
    <citation type="submission" date="2018-01" db="EMBL/GenBank/DDBJ databases">
        <title>G. obscuriglobus.</title>
        <authorList>
            <person name="Franke J."/>
            <person name="Blomberg W."/>
            <person name="Selmecki A."/>
        </authorList>
    </citation>
    <scope>NUCLEOTIDE SEQUENCE [LARGE SCALE GENOMIC DNA]</scope>
    <source>
        <strain evidence="3 4">DSM 5831</strain>
    </source>
</reference>
<dbReference type="EMBL" id="CP025958">
    <property type="protein sequence ID" value="AWM36103.1"/>
    <property type="molecule type" value="Genomic_DNA"/>
</dbReference>
<dbReference type="OrthoDB" id="6200718at2"/>
<dbReference type="InterPro" id="IPR025334">
    <property type="entry name" value="DUF4240"/>
</dbReference>
<proteinExistence type="predicted"/>
<gene>
    <name evidence="3" type="ORF">C1280_03170</name>
</gene>
<dbReference type="AlphaFoldDB" id="A0A2Z3GQJ4"/>